<dbReference type="EMBL" id="CP042467">
    <property type="protein sequence ID" value="QED29878.1"/>
    <property type="molecule type" value="Genomic_DNA"/>
</dbReference>
<dbReference type="AlphaFoldDB" id="A0A5B8XY36"/>
<gene>
    <name evidence="1" type="ORF">FRD01_22110</name>
</gene>
<dbReference type="PROSITE" id="PS51257">
    <property type="entry name" value="PROKAR_LIPOPROTEIN"/>
    <property type="match status" value="1"/>
</dbReference>
<proteinExistence type="predicted"/>
<name>A0A5B8XY36_9DELT</name>
<organism evidence="1 2">
    <name type="scientific">Microvenator marinus</name>
    <dbReference type="NCBI Taxonomy" id="2600177"/>
    <lineage>
        <taxon>Bacteria</taxon>
        <taxon>Deltaproteobacteria</taxon>
        <taxon>Bradymonadales</taxon>
        <taxon>Microvenatoraceae</taxon>
        <taxon>Microvenator</taxon>
    </lineage>
</organism>
<keyword evidence="2" id="KW-1185">Reference proteome</keyword>
<evidence type="ECO:0000313" key="1">
    <source>
        <dbReference type="EMBL" id="QED29878.1"/>
    </source>
</evidence>
<evidence type="ECO:0000313" key="2">
    <source>
        <dbReference type="Proteomes" id="UP000321595"/>
    </source>
</evidence>
<sequence length="306" mass="32465">MKKLIFISAIFSSFALGCGDAEPETESVTPQGKADGASCDIGYYEFEGRCQDPLEICTATGGLFADAGCACPDDGNFYLSLGCTTPSEGQALCETGVGQGTWSEIEGWSGEPGAQKFDCECPAETALDANDGMCKDWITLCQDTGGSAHDWGCNCGPDQTFYMSTGGCTDNYVAEAICENSGGGWEEVPGYDVTTPGSSHECQCPDIRFVSDWTGRCELPSASECEATGGTEYDWGCFCGTDSYFITGEGGCVESNTAQNLCENSGGAWTETPNFEEASMNGPTERHYCLCQNSYYEATTGTCETF</sequence>
<dbReference type="KEGG" id="bbae:FRD01_22110"/>
<dbReference type="Proteomes" id="UP000321595">
    <property type="component" value="Chromosome"/>
</dbReference>
<dbReference type="RefSeq" id="WP_146963111.1">
    <property type="nucleotide sequence ID" value="NZ_CP042467.1"/>
</dbReference>
<accession>A0A5B8XY36</accession>
<protein>
    <submittedName>
        <fullName evidence="1">Uncharacterized protein</fullName>
    </submittedName>
</protein>
<reference evidence="1 2" key="1">
    <citation type="submission" date="2019-08" db="EMBL/GenBank/DDBJ databases">
        <authorList>
            <person name="Liang Q."/>
        </authorList>
    </citation>
    <scope>NUCLEOTIDE SEQUENCE [LARGE SCALE GENOMIC DNA]</scope>
    <source>
        <strain evidence="1 2">V1718</strain>
    </source>
</reference>